<protein>
    <submittedName>
        <fullName evidence="9">Ceramide synthase</fullName>
    </submittedName>
</protein>
<feature type="region of interest" description="Disordered" evidence="6">
    <location>
        <begin position="315"/>
        <end position="353"/>
    </location>
</feature>
<evidence type="ECO:0000259" key="8">
    <source>
        <dbReference type="PROSITE" id="PS50922"/>
    </source>
</evidence>
<dbReference type="STRING" id="2769.R7QFB8"/>
<dbReference type="Pfam" id="PF03798">
    <property type="entry name" value="TRAM_LAG1_CLN8"/>
    <property type="match status" value="1"/>
</dbReference>
<evidence type="ECO:0000256" key="2">
    <source>
        <dbReference type="ARBA" id="ARBA00022692"/>
    </source>
</evidence>
<feature type="transmembrane region" description="Helical" evidence="7">
    <location>
        <begin position="165"/>
        <end position="184"/>
    </location>
</feature>
<feature type="domain" description="TLC" evidence="8">
    <location>
        <begin position="79"/>
        <end position="304"/>
    </location>
</feature>
<dbReference type="Gramene" id="CDF37222">
    <property type="protein sequence ID" value="CDF37222"/>
    <property type="gene ID" value="CHC_T00009025001"/>
</dbReference>
<dbReference type="RefSeq" id="XP_005717041.1">
    <property type="nucleotide sequence ID" value="XM_005716984.1"/>
</dbReference>
<evidence type="ECO:0000256" key="4">
    <source>
        <dbReference type="ARBA" id="ARBA00023136"/>
    </source>
</evidence>
<dbReference type="EMBL" id="HG001819">
    <property type="protein sequence ID" value="CDF37222.1"/>
    <property type="molecule type" value="Genomic_DNA"/>
</dbReference>
<evidence type="ECO:0000256" key="6">
    <source>
        <dbReference type="SAM" id="MobiDB-lite"/>
    </source>
</evidence>
<feature type="transmembrane region" description="Helical" evidence="7">
    <location>
        <begin position="274"/>
        <end position="296"/>
    </location>
</feature>
<dbReference type="GO" id="GO:0046513">
    <property type="term" value="P:ceramide biosynthetic process"/>
    <property type="evidence" value="ECO:0007669"/>
    <property type="project" value="InterPro"/>
</dbReference>
<comment type="subcellular location">
    <subcellularLocation>
        <location evidence="1">Membrane</location>
        <topology evidence="1">Multi-pass membrane protein</topology>
    </subcellularLocation>
</comment>
<evidence type="ECO:0000313" key="9">
    <source>
        <dbReference type="EMBL" id="CDF37222.1"/>
    </source>
</evidence>
<dbReference type="AlphaFoldDB" id="R7QFB8"/>
<evidence type="ECO:0000256" key="1">
    <source>
        <dbReference type="ARBA" id="ARBA00004141"/>
    </source>
</evidence>
<dbReference type="Proteomes" id="UP000012073">
    <property type="component" value="Unassembled WGS sequence"/>
</dbReference>
<dbReference type="SMART" id="SM00724">
    <property type="entry name" value="TLC"/>
    <property type="match status" value="1"/>
</dbReference>
<dbReference type="PhylomeDB" id="R7QFB8"/>
<feature type="transmembrane region" description="Helical" evidence="7">
    <location>
        <begin position="46"/>
        <end position="67"/>
    </location>
</feature>
<evidence type="ECO:0000256" key="7">
    <source>
        <dbReference type="SAM" id="Phobius"/>
    </source>
</evidence>
<evidence type="ECO:0000256" key="5">
    <source>
        <dbReference type="PROSITE-ProRule" id="PRU00205"/>
    </source>
</evidence>
<dbReference type="PANTHER" id="PTHR12560">
    <property type="entry name" value="LONGEVITY ASSURANCE FACTOR 1 LAG1"/>
    <property type="match status" value="1"/>
</dbReference>
<dbReference type="GO" id="GO:0016020">
    <property type="term" value="C:membrane"/>
    <property type="evidence" value="ECO:0007669"/>
    <property type="project" value="UniProtKB-SubCell"/>
</dbReference>
<evidence type="ECO:0000256" key="3">
    <source>
        <dbReference type="ARBA" id="ARBA00022989"/>
    </source>
</evidence>
<dbReference type="OMA" id="THAAEFK"/>
<keyword evidence="2 5" id="KW-0812">Transmembrane</keyword>
<dbReference type="OrthoDB" id="537032at2759"/>
<dbReference type="InterPro" id="IPR016439">
    <property type="entry name" value="Lag1/Lac1-like"/>
</dbReference>
<feature type="transmembrane region" description="Helical" evidence="7">
    <location>
        <begin position="87"/>
        <end position="108"/>
    </location>
</feature>
<organism evidence="9 10">
    <name type="scientific">Chondrus crispus</name>
    <name type="common">Carrageen Irish moss</name>
    <name type="synonym">Polymorpha crispa</name>
    <dbReference type="NCBI Taxonomy" id="2769"/>
    <lineage>
        <taxon>Eukaryota</taxon>
        <taxon>Rhodophyta</taxon>
        <taxon>Florideophyceae</taxon>
        <taxon>Rhodymeniophycidae</taxon>
        <taxon>Gigartinales</taxon>
        <taxon>Gigartinaceae</taxon>
        <taxon>Chondrus</taxon>
    </lineage>
</organism>
<dbReference type="KEGG" id="ccp:CHC_T00009025001"/>
<dbReference type="GeneID" id="17324757"/>
<dbReference type="GO" id="GO:0050291">
    <property type="term" value="F:sphingosine N-acyltransferase activity"/>
    <property type="evidence" value="ECO:0007669"/>
    <property type="project" value="InterPro"/>
</dbReference>
<keyword evidence="10" id="KW-1185">Reference proteome</keyword>
<reference evidence="10" key="1">
    <citation type="journal article" date="2013" name="Proc. Natl. Acad. Sci. U.S.A.">
        <title>Genome structure and metabolic features in the red seaweed Chondrus crispus shed light on evolution of the Archaeplastida.</title>
        <authorList>
            <person name="Collen J."/>
            <person name="Porcel B."/>
            <person name="Carre W."/>
            <person name="Ball S.G."/>
            <person name="Chaparro C."/>
            <person name="Tonon T."/>
            <person name="Barbeyron T."/>
            <person name="Michel G."/>
            <person name="Noel B."/>
            <person name="Valentin K."/>
            <person name="Elias M."/>
            <person name="Artiguenave F."/>
            <person name="Arun A."/>
            <person name="Aury J.M."/>
            <person name="Barbosa-Neto J.F."/>
            <person name="Bothwell J.H."/>
            <person name="Bouget F.Y."/>
            <person name="Brillet L."/>
            <person name="Cabello-Hurtado F."/>
            <person name="Capella-Gutierrez S."/>
            <person name="Charrier B."/>
            <person name="Cladiere L."/>
            <person name="Cock J.M."/>
            <person name="Coelho S.M."/>
            <person name="Colleoni C."/>
            <person name="Czjzek M."/>
            <person name="Da Silva C."/>
            <person name="Delage L."/>
            <person name="Denoeud F."/>
            <person name="Deschamps P."/>
            <person name="Dittami S.M."/>
            <person name="Gabaldon T."/>
            <person name="Gachon C.M."/>
            <person name="Groisillier A."/>
            <person name="Herve C."/>
            <person name="Jabbari K."/>
            <person name="Katinka M."/>
            <person name="Kloareg B."/>
            <person name="Kowalczyk N."/>
            <person name="Labadie K."/>
            <person name="Leblanc C."/>
            <person name="Lopez P.J."/>
            <person name="McLachlan D.H."/>
            <person name="Meslet-Cladiere L."/>
            <person name="Moustafa A."/>
            <person name="Nehr Z."/>
            <person name="Nyvall Collen P."/>
            <person name="Panaud O."/>
            <person name="Partensky F."/>
            <person name="Poulain J."/>
            <person name="Rensing S.A."/>
            <person name="Rousvoal S."/>
            <person name="Samson G."/>
            <person name="Symeonidi A."/>
            <person name="Weissenbach J."/>
            <person name="Zambounis A."/>
            <person name="Wincker P."/>
            <person name="Boyen C."/>
        </authorList>
    </citation>
    <scope>NUCLEOTIDE SEQUENCE [LARGE SCALE GENOMIC DNA]</scope>
    <source>
        <strain evidence="10">cv. Stackhouse</strain>
    </source>
</reference>
<sequence length="353" mass="40118">METATGGLLRFPRFLRAFLASIRSQQSLRAASPPNLLYPEIRLSDAWLALLLAALLLSLRIALERFVFPRLFPQFPARKRGKLSENLFYAAYYTATFAYFAAAVLPHAEWTAPLLDNRPIVVRGLIHPFPPPMSEREHWYYAQSMGFYMSAAAFLLLFDGRRSDFAELILHHTVTIGLVGMSYAYGYVRAGMVIMALHDVGDIFLYSAKAIHYLGFAGFDTAVFAVFTVVFYVTRLVMFSRMVHTILVETLQVVVEEPAFNRWAMFYDTYLPHYAFFVVCLSTLLFLHCFWMALILRMIHRELFLGNKISDQGDIRSDHGSEDGGDDRNHDALFEDAPGHEGDVGAVLGKKRM</sequence>
<feature type="transmembrane region" description="Helical" evidence="7">
    <location>
        <begin position="139"/>
        <end position="158"/>
    </location>
</feature>
<name>R7QFB8_CHOCR</name>
<dbReference type="PROSITE" id="PS50922">
    <property type="entry name" value="TLC"/>
    <property type="match status" value="1"/>
</dbReference>
<gene>
    <name evidence="9" type="ORF">CHC_T00009025001</name>
</gene>
<feature type="compositionally biased region" description="Basic and acidic residues" evidence="6">
    <location>
        <begin position="315"/>
        <end position="343"/>
    </location>
</feature>
<proteinExistence type="predicted"/>
<dbReference type="PANTHER" id="PTHR12560:SF0">
    <property type="entry name" value="LD18904P"/>
    <property type="match status" value="1"/>
</dbReference>
<dbReference type="InterPro" id="IPR006634">
    <property type="entry name" value="TLC-dom"/>
</dbReference>
<keyword evidence="3 7" id="KW-1133">Transmembrane helix</keyword>
<keyword evidence="4 5" id="KW-0472">Membrane</keyword>
<feature type="transmembrane region" description="Helical" evidence="7">
    <location>
        <begin position="213"/>
        <end position="233"/>
    </location>
</feature>
<evidence type="ECO:0000313" key="10">
    <source>
        <dbReference type="Proteomes" id="UP000012073"/>
    </source>
</evidence>
<accession>R7QFB8</accession>